<dbReference type="Proteomes" id="UP001143480">
    <property type="component" value="Unassembled WGS sequence"/>
</dbReference>
<dbReference type="Pfam" id="PF01636">
    <property type="entry name" value="APH"/>
    <property type="match status" value="1"/>
</dbReference>
<protein>
    <recommendedName>
        <fullName evidence="1">Aminoglycoside phosphotransferase domain-containing protein</fullName>
    </recommendedName>
</protein>
<dbReference type="EMBL" id="BSFP01000051">
    <property type="protein sequence ID" value="GLL04928.1"/>
    <property type="molecule type" value="Genomic_DNA"/>
</dbReference>
<organism evidence="2 3">
    <name type="scientific">Dactylosporangium matsuzakiense</name>
    <dbReference type="NCBI Taxonomy" id="53360"/>
    <lineage>
        <taxon>Bacteria</taxon>
        <taxon>Bacillati</taxon>
        <taxon>Actinomycetota</taxon>
        <taxon>Actinomycetes</taxon>
        <taxon>Micromonosporales</taxon>
        <taxon>Micromonosporaceae</taxon>
        <taxon>Dactylosporangium</taxon>
    </lineage>
</organism>
<evidence type="ECO:0000313" key="3">
    <source>
        <dbReference type="Proteomes" id="UP001143480"/>
    </source>
</evidence>
<accession>A0A9W6KNZ8</accession>
<gene>
    <name evidence="2" type="ORF">GCM10017581_066750</name>
</gene>
<dbReference type="InterPro" id="IPR011009">
    <property type="entry name" value="Kinase-like_dom_sf"/>
</dbReference>
<dbReference type="InterPro" id="IPR002575">
    <property type="entry name" value="Aminoglycoside_PTrfase"/>
</dbReference>
<reference evidence="2" key="1">
    <citation type="journal article" date="2014" name="Int. J. Syst. Evol. Microbiol.">
        <title>Complete genome sequence of Corynebacterium casei LMG S-19264T (=DSM 44701T), isolated from a smear-ripened cheese.</title>
        <authorList>
            <consortium name="US DOE Joint Genome Institute (JGI-PGF)"/>
            <person name="Walter F."/>
            <person name="Albersmeier A."/>
            <person name="Kalinowski J."/>
            <person name="Ruckert C."/>
        </authorList>
    </citation>
    <scope>NUCLEOTIDE SEQUENCE</scope>
    <source>
        <strain evidence="2">VKM Ac-1321</strain>
    </source>
</reference>
<sequence>MTVSNRASPDEHNVTKFRVRARWPFAIIGGMVQASGVRIGWPQLPERVRAAVEGVLGAPVTGAVSQPGGFSPGTADRVVAANGRRAFVKAVGLDLNPDSPALHRTEAGVVGALPAGLPTPPLLGVYDDGDWVALVYEDVDGRHPHTPWHDDEVAAVLEALRRLAVPVSGLPSLLTETAGDYAGWRNLAADPPATLDPWAAARLDRLVELAARGHAAMAGDRLVHGDVRADNLLVRPDGSVVVVDWPWGCTGPAWFDTLTLVLNVRLYGGRVDDAVIDADPGDIDGCIAGLAGMFADRARRPAPPGLPTVRQFQQDQADVLLAWLRERLSAS</sequence>
<comment type="caution">
    <text evidence="2">The sequence shown here is derived from an EMBL/GenBank/DDBJ whole genome shotgun (WGS) entry which is preliminary data.</text>
</comment>
<dbReference type="SUPFAM" id="SSF56112">
    <property type="entry name" value="Protein kinase-like (PK-like)"/>
    <property type="match status" value="1"/>
</dbReference>
<dbReference type="AlphaFoldDB" id="A0A9W6KNZ8"/>
<feature type="domain" description="Aminoglycoside phosphotransferase" evidence="1">
    <location>
        <begin position="115"/>
        <end position="278"/>
    </location>
</feature>
<proteinExistence type="predicted"/>
<evidence type="ECO:0000313" key="2">
    <source>
        <dbReference type="EMBL" id="GLL04928.1"/>
    </source>
</evidence>
<keyword evidence="3" id="KW-1185">Reference proteome</keyword>
<evidence type="ECO:0000259" key="1">
    <source>
        <dbReference type="Pfam" id="PF01636"/>
    </source>
</evidence>
<reference evidence="2" key="2">
    <citation type="submission" date="2023-01" db="EMBL/GenBank/DDBJ databases">
        <authorList>
            <person name="Sun Q."/>
            <person name="Evtushenko L."/>
        </authorList>
    </citation>
    <scope>NUCLEOTIDE SEQUENCE</scope>
    <source>
        <strain evidence="2">VKM Ac-1321</strain>
    </source>
</reference>
<dbReference type="Gene3D" id="3.90.1200.10">
    <property type="match status" value="1"/>
</dbReference>
<name>A0A9W6KNZ8_9ACTN</name>